<evidence type="ECO:0000313" key="2">
    <source>
        <dbReference type="Proteomes" id="UP000001544"/>
    </source>
</evidence>
<dbReference type="KEGG" id="bpf:BpOF4_20934"/>
<keyword evidence="2" id="KW-1185">Reference proteome</keyword>
<gene>
    <name evidence="1" type="ordered locus">BpOF4_20934</name>
</gene>
<sequence>MKIKSKQKELGLEWYWMMQLECSLPQLFKYLRLEEAGITFTHFAEWVVFPHLIRPDLIDVLYLRTRNREQSTEYITIKNEEFSVTKEQQFYIDYTLELAYIKYFHALTSSERLHHVYDMKPETFEVFLSTLKDEGYADSLELSSIQYFYNKRAGGESNEEGD</sequence>
<keyword evidence="1" id="KW-0614">Plasmid</keyword>
<organism evidence="1 2">
    <name type="scientific">Alkalihalophilus pseudofirmus (strain ATCC BAA-2126 / JCM 17055 / OF4)</name>
    <name type="common">Bacillus pseudofirmus</name>
    <dbReference type="NCBI Taxonomy" id="398511"/>
    <lineage>
        <taxon>Bacteria</taxon>
        <taxon>Bacillati</taxon>
        <taxon>Bacillota</taxon>
        <taxon>Bacilli</taxon>
        <taxon>Bacillales</taxon>
        <taxon>Bacillaceae</taxon>
        <taxon>Alkalihalophilus</taxon>
    </lineage>
</organism>
<evidence type="ECO:0000313" key="1">
    <source>
        <dbReference type="EMBL" id="ADC52182.1"/>
    </source>
</evidence>
<dbReference type="AlphaFoldDB" id="D3G1F6"/>
<dbReference type="EMBL" id="CP001879">
    <property type="protein sequence ID" value="ADC52182.1"/>
    <property type="molecule type" value="Genomic_DNA"/>
</dbReference>
<dbReference type="RefSeq" id="WP_012961093.1">
    <property type="nucleotide sequence ID" value="NC_013792.1"/>
</dbReference>
<accession>D3G1F6</accession>
<dbReference type="HOGENOM" id="CLU_1632081_0_0_9"/>
<name>D3G1F6_ALKPO</name>
<protein>
    <submittedName>
        <fullName evidence="1">Uncharacterized protein</fullName>
    </submittedName>
</protein>
<reference evidence="1 2" key="1">
    <citation type="journal article" date="2011" name="Environ. Microbiol.">
        <title>Genome of alkaliphilic Bacillus pseudofirmus OF4 reveals adaptations that support the ability to grow in an external pH range from 7.5 to 11.4.</title>
        <authorList>
            <person name="Janto B."/>
            <person name="Ahmed A."/>
            <person name="Ito M."/>
            <person name="Liu J."/>
            <person name="Hicks D.B."/>
            <person name="Pagni S."/>
            <person name="Fackelmayer O.J."/>
            <person name="Smith T.A."/>
            <person name="Earl J."/>
            <person name="Elbourne L.D."/>
            <person name="Hassan K."/>
            <person name="Paulsen I.T."/>
            <person name="Kolsto A.B."/>
            <person name="Tourasse N.J."/>
            <person name="Ehrlich G.D."/>
            <person name="Boissy R."/>
            <person name="Ivey D.M."/>
            <person name="Li G."/>
            <person name="Xue Y."/>
            <person name="Ma Y."/>
            <person name="Hu F.Z."/>
            <person name="Krulwich T.A."/>
        </authorList>
    </citation>
    <scope>NUCLEOTIDE SEQUENCE [LARGE SCALE GENOMIC DNA]</scope>
    <source>
        <strain evidence="2">ATCC BAA-2126 / JCM 17055 / OF4</strain>
    </source>
</reference>
<dbReference type="Proteomes" id="UP000001544">
    <property type="component" value="Plasmid pBpOF4-01"/>
</dbReference>
<proteinExistence type="predicted"/>
<geneLocation type="plasmid" evidence="1 2">
    <name>pBpOF4-01</name>
</geneLocation>
<dbReference type="eggNOG" id="ENOG5030EKE">
    <property type="taxonomic scope" value="Bacteria"/>
</dbReference>